<evidence type="ECO:0000313" key="2">
    <source>
        <dbReference type="EMBL" id="SFE10975.1"/>
    </source>
</evidence>
<evidence type="ECO:0000256" key="1">
    <source>
        <dbReference type="SAM" id="MobiDB-lite"/>
    </source>
</evidence>
<organism evidence="2 3">
    <name type="scientific">Actinacidiphila alni</name>
    <dbReference type="NCBI Taxonomy" id="380248"/>
    <lineage>
        <taxon>Bacteria</taxon>
        <taxon>Bacillati</taxon>
        <taxon>Actinomycetota</taxon>
        <taxon>Actinomycetes</taxon>
        <taxon>Kitasatosporales</taxon>
        <taxon>Streptomycetaceae</taxon>
        <taxon>Actinacidiphila</taxon>
    </lineage>
</organism>
<accession>A0A1I1XUD8</accession>
<protein>
    <submittedName>
        <fullName evidence="2">Uncharacterized protein</fullName>
    </submittedName>
</protein>
<dbReference type="RefSeq" id="WP_143120507.1">
    <property type="nucleotide sequence ID" value="NZ_FONG01000001.1"/>
</dbReference>
<name>A0A1I1XUD8_9ACTN</name>
<evidence type="ECO:0000313" key="3">
    <source>
        <dbReference type="Proteomes" id="UP000199323"/>
    </source>
</evidence>
<feature type="region of interest" description="Disordered" evidence="1">
    <location>
        <begin position="1"/>
        <end position="33"/>
    </location>
</feature>
<dbReference type="OrthoDB" id="4238817at2"/>
<dbReference type="Proteomes" id="UP000199323">
    <property type="component" value="Unassembled WGS sequence"/>
</dbReference>
<proteinExistence type="predicted"/>
<reference evidence="2 3" key="1">
    <citation type="submission" date="2016-10" db="EMBL/GenBank/DDBJ databases">
        <authorList>
            <person name="de Groot N.N."/>
        </authorList>
    </citation>
    <scope>NUCLEOTIDE SEQUENCE [LARGE SCALE GENOMIC DNA]</scope>
    <source>
        <strain evidence="2 3">CGMCC 4.3510</strain>
    </source>
</reference>
<dbReference type="AlphaFoldDB" id="A0A1I1XUD8"/>
<gene>
    <name evidence="2" type="ORF">SAMN05216251_101545</name>
</gene>
<keyword evidence="3" id="KW-1185">Reference proteome</keyword>
<sequence length="82" mass="8879">MAATQWIPVSPDIPEDDSAESASGAQQMWRPSRAGTVLQQSVDAPVFAELADQWRSAGRMVPGQTDTEWAELVGRIPRLTGV</sequence>
<dbReference type="EMBL" id="FONG01000001">
    <property type="protein sequence ID" value="SFE10975.1"/>
    <property type="molecule type" value="Genomic_DNA"/>
</dbReference>